<proteinExistence type="predicted"/>
<feature type="chain" id="PRO_5004181599" evidence="1">
    <location>
        <begin position="28"/>
        <end position="221"/>
    </location>
</feature>
<dbReference type="KEGG" id="sdn:Sden_2957"/>
<keyword evidence="3" id="KW-1185">Reference proteome</keyword>
<dbReference type="AlphaFoldDB" id="Q12JZ1"/>
<keyword evidence="1" id="KW-0732">Signal</keyword>
<dbReference type="Proteomes" id="UP000001982">
    <property type="component" value="Chromosome"/>
</dbReference>
<reference evidence="2 3" key="1">
    <citation type="submission" date="2006-03" db="EMBL/GenBank/DDBJ databases">
        <title>Complete sequence of Shewanella denitrificans OS217.</title>
        <authorList>
            <consortium name="US DOE Joint Genome Institute"/>
            <person name="Copeland A."/>
            <person name="Lucas S."/>
            <person name="Lapidus A."/>
            <person name="Barry K."/>
            <person name="Detter J.C."/>
            <person name="Glavina del Rio T."/>
            <person name="Hammon N."/>
            <person name="Israni S."/>
            <person name="Dalin E."/>
            <person name="Tice H."/>
            <person name="Pitluck S."/>
            <person name="Brettin T."/>
            <person name="Bruce D."/>
            <person name="Han C."/>
            <person name="Tapia R."/>
            <person name="Gilna P."/>
            <person name="Kiss H."/>
            <person name="Schmutz J."/>
            <person name="Larimer F."/>
            <person name="Land M."/>
            <person name="Hauser L."/>
            <person name="Kyrpides N."/>
            <person name="Lykidis A."/>
            <person name="Richardson P."/>
        </authorList>
    </citation>
    <scope>NUCLEOTIDE SEQUENCE [LARGE SCALE GENOMIC DNA]</scope>
    <source>
        <strain evidence="3">OS217 / ATCC BAA-1090 / DSM 15013</strain>
    </source>
</reference>
<feature type="signal peptide" evidence="1">
    <location>
        <begin position="1"/>
        <end position="27"/>
    </location>
</feature>
<evidence type="ECO:0000313" key="3">
    <source>
        <dbReference type="Proteomes" id="UP000001982"/>
    </source>
</evidence>
<dbReference type="HOGENOM" id="CLU_1249912_0_0_6"/>
<accession>Q12JZ1</accession>
<evidence type="ECO:0000313" key="2">
    <source>
        <dbReference type="EMBL" id="ABE56235.1"/>
    </source>
</evidence>
<evidence type="ECO:0000256" key="1">
    <source>
        <dbReference type="SAM" id="SignalP"/>
    </source>
</evidence>
<protein>
    <submittedName>
        <fullName evidence="2">Uncharacterized protein</fullName>
    </submittedName>
</protein>
<gene>
    <name evidence="2" type="ordered locus">Sden_2957</name>
</gene>
<sequence>MKTLKFTRSIFASAVIAAGLSTTFVYASQTSETFTTLTSQQTETSANPIYQDTAATSMFLNKGQRKITWMTFSHPTGYDQLAALVAISYGDLLSVSCQISLYDGNSTQAFKTLNCASSQQWNPTTPNVPVLPSTLRAKIEHYNADFTKPSKQVSLRLTPNFANQEDLDQDGMPAWFEILRNLSDSNALDAASDRDQDGYTALEEYLGGSHPLDNRSTPANP</sequence>
<name>Q12JZ1_SHEDO</name>
<organism evidence="2 3">
    <name type="scientific">Shewanella denitrificans (strain OS217 / ATCC BAA-1090 / DSM 15013)</name>
    <dbReference type="NCBI Taxonomy" id="318161"/>
    <lineage>
        <taxon>Bacteria</taxon>
        <taxon>Pseudomonadati</taxon>
        <taxon>Pseudomonadota</taxon>
        <taxon>Gammaproteobacteria</taxon>
        <taxon>Alteromonadales</taxon>
        <taxon>Shewanellaceae</taxon>
        <taxon>Shewanella</taxon>
    </lineage>
</organism>
<dbReference type="RefSeq" id="WP_011497384.1">
    <property type="nucleotide sequence ID" value="NC_007954.1"/>
</dbReference>
<dbReference type="EMBL" id="CP000302">
    <property type="protein sequence ID" value="ABE56235.1"/>
    <property type="molecule type" value="Genomic_DNA"/>
</dbReference>
<dbReference type="OrthoDB" id="9804686at2"/>